<protein>
    <submittedName>
        <fullName evidence="1">Uncharacterized protein</fullName>
    </submittedName>
</protein>
<sequence>MSRFLLNPMFWLVTVIVAWLVVITVSIAGNPEGARAHSMETPQQVTQR</sequence>
<organism evidence="1 2">
    <name type="scientific">Kibdelosporangium aridum</name>
    <dbReference type="NCBI Taxonomy" id="2030"/>
    <lineage>
        <taxon>Bacteria</taxon>
        <taxon>Bacillati</taxon>
        <taxon>Actinomycetota</taxon>
        <taxon>Actinomycetes</taxon>
        <taxon>Pseudonocardiales</taxon>
        <taxon>Pseudonocardiaceae</taxon>
        <taxon>Kibdelosporangium</taxon>
    </lineage>
</organism>
<proteinExistence type="predicted"/>
<dbReference type="EMBL" id="FWXV01000004">
    <property type="protein sequence ID" value="SMD16172.1"/>
    <property type="molecule type" value="Genomic_DNA"/>
</dbReference>
<dbReference type="AlphaFoldDB" id="A0A1W2F2Z2"/>
<keyword evidence="2" id="KW-1185">Reference proteome</keyword>
<name>A0A1W2F2Z2_KIBAR</name>
<evidence type="ECO:0000313" key="1">
    <source>
        <dbReference type="EMBL" id="SMD16172.1"/>
    </source>
</evidence>
<gene>
    <name evidence="1" type="ORF">SAMN05661093_05422</name>
</gene>
<reference evidence="1 2" key="1">
    <citation type="submission" date="2017-04" db="EMBL/GenBank/DDBJ databases">
        <authorList>
            <person name="Afonso C.L."/>
            <person name="Miller P.J."/>
            <person name="Scott M.A."/>
            <person name="Spackman E."/>
            <person name="Goraichik I."/>
            <person name="Dimitrov K.M."/>
            <person name="Suarez D.L."/>
            <person name="Swayne D.E."/>
        </authorList>
    </citation>
    <scope>NUCLEOTIDE SEQUENCE [LARGE SCALE GENOMIC DNA]</scope>
    <source>
        <strain evidence="1 2">DSM 43828</strain>
    </source>
</reference>
<dbReference type="Proteomes" id="UP000192674">
    <property type="component" value="Unassembled WGS sequence"/>
</dbReference>
<evidence type="ECO:0000313" key="2">
    <source>
        <dbReference type="Proteomes" id="UP000192674"/>
    </source>
</evidence>
<accession>A0A1W2F2Z2</accession>
<dbReference type="RefSeq" id="WP_200825696.1">
    <property type="nucleotide sequence ID" value="NZ_FWXV01000004.1"/>
</dbReference>